<keyword evidence="1" id="KW-0436">Ligase</keyword>
<accession>A0A090BW15</accession>
<dbReference type="GO" id="GO:0006412">
    <property type="term" value="P:translation"/>
    <property type="evidence" value="ECO:0007669"/>
    <property type="project" value="UniProtKB-UniRule"/>
</dbReference>
<dbReference type="STRING" id="40754.THII_3519"/>
<dbReference type="GO" id="GO:0006450">
    <property type="term" value="P:regulation of translational fidelity"/>
    <property type="evidence" value="ECO:0007669"/>
    <property type="project" value="InterPro"/>
</dbReference>
<dbReference type="PANTHER" id="PTHR15004">
    <property type="entry name" value="GLUTAMYL-TRNA(GLN) AMIDOTRANSFERASE SUBUNIT C, MITOCHONDRIAL"/>
    <property type="match status" value="1"/>
</dbReference>
<comment type="function">
    <text evidence="1">Allows the formation of correctly charged Asn-tRNA(Asn) or Gln-tRNA(Gln) through the transamidation of misacylated Asp-tRNA(Asn) or Glu-tRNA(Gln) in organisms which lack either or both of asparaginyl-tRNA or glutaminyl-tRNA synthetases. The reaction takes place in the presence of glutamine and ATP through an activated phospho-Asp-tRNA(Asn) or phospho-Glu-tRNA(Gln).</text>
</comment>
<organism evidence="2 3">
    <name type="scientific">Thioploca ingrica</name>
    <dbReference type="NCBI Taxonomy" id="40754"/>
    <lineage>
        <taxon>Bacteria</taxon>
        <taxon>Pseudomonadati</taxon>
        <taxon>Pseudomonadota</taxon>
        <taxon>Gammaproteobacteria</taxon>
        <taxon>Thiotrichales</taxon>
        <taxon>Thiotrichaceae</taxon>
        <taxon>Thioploca</taxon>
    </lineage>
</organism>
<dbReference type="InterPro" id="IPR003837">
    <property type="entry name" value="GatC"/>
</dbReference>
<dbReference type="EMBL" id="AP014633">
    <property type="protein sequence ID" value="BAP57816.1"/>
    <property type="molecule type" value="Genomic_DNA"/>
</dbReference>
<dbReference type="OrthoDB" id="9794326at2"/>
<dbReference type="InterPro" id="IPR036113">
    <property type="entry name" value="Asp/Glu-ADT_sf_sub_c"/>
</dbReference>
<sequence length="95" mass="10685">MSLQKAEVEKIAHLARISLSEADIPLYTHHLSNILAFVEQMNRVDTDSLTPMAHPLEATARLRPDIVSETNQRDHFQTIAPQVEAGLYLVPKVIE</sequence>
<keyword evidence="2" id="KW-0808">Transferase</keyword>
<dbReference type="GO" id="GO:0005524">
    <property type="term" value="F:ATP binding"/>
    <property type="evidence" value="ECO:0007669"/>
    <property type="project" value="UniProtKB-KW"/>
</dbReference>
<dbReference type="EC" id="6.3.5.-" evidence="1"/>
<keyword evidence="1" id="KW-0547">Nucleotide-binding</keyword>
<comment type="similarity">
    <text evidence="1">Belongs to the GatC family.</text>
</comment>
<reference evidence="2 3" key="1">
    <citation type="journal article" date="2014" name="ISME J.">
        <title>Ecophysiology of Thioploca ingrica as revealed by the complete genome sequence supplemented with proteomic evidence.</title>
        <authorList>
            <person name="Kojima H."/>
            <person name="Ogura Y."/>
            <person name="Yamamoto N."/>
            <person name="Togashi T."/>
            <person name="Mori H."/>
            <person name="Watanabe T."/>
            <person name="Nemoto F."/>
            <person name="Kurokawa K."/>
            <person name="Hayashi T."/>
            <person name="Fukui M."/>
        </authorList>
    </citation>
    <scope>NUCLEOTIDE SEQUENCE [LARGE SCALE GENOMIC DNA]</scope>
</reference>
<evidence type="ECO:0000256" key="1">
    <source>
        <dbReference type="HAMAP-Rule" id="MF_00122"/>
    </source>
</evidence>
<protein>
    <recommendedName>
        <fullName evidence="1">Aspartyl/glutamyl-tRNA(Asn/Gln) amidotransferase subunit C</fullName>
        <shortName evidence="1">Asp/Glu-ADT subunit C</shortName>
        <ecNumber evidence="1">6.3.5.-</ecNumber>
    </recommendedName>
</protein>
<dbReference type="GO" id="GO:0016740">
    <property type="term" value="F:transferase activity"/>
    <property type="evidence" value="ECO:0007669"/>
    <property type="project" value="UniProtKB-KW"/>
</dbReference>
<keyword evidence="1" id="KW-0648">Protein biosynthesis</keyword>
<dbReference type="GO" id="GO:0070681">
    <property type="term" value="P:glutaminyl-tRNAGln biosynthesis via transamidation"/>
    <property type="evidence" value="ECO:0007669"/>
    <property type="project" value="TreeGrafter"/>
</dbReference>
<dbReference type="Proteomes" id="UP000031623">
    <property type="component" value="Chromosome"/>
</dbReference>
<proteinExistence type="inferred from homology"/>
<dbReference type="Gene3D" id="1.10.20.60">
    <property type="entry name" value="Glu-tRNAGln amidotransferase C subunit, N-terminal domain"/>
    <property type="match status" value="1"/>
</dbReference>
<dbReference type="PANTHER" id="PTHR15004:SF0">
    <property type="entry name" value="GLUTAMYL-TRNA(GLN) AMIDOTRANSFERASE SUBUNIT C, MITOCHONDRIAL"/>
    <property type="match status" value="1"/>
</dbReference>
<evidence type="ECO:0000313" key="2">
    <source>
        <dbReference type="EMBL" id="BAP57816.1"/>
    </source>
</evidence>
<comment type="catalytic activity">
    <reaction evidence="1">
        <text>L-glutamyl-tRNA(Gln) + L-glutamine + ATP + H2O = L-glutaminyl-tRNA(Gln) + L-glutamate + ADP + phosphate + H(+)</text>
        <dbReference type="Rhea" id="RHEA:17521"/>
        <dbReference type="Rhea" id="RHEA-COMP:9681"/>
        <dbReference type="Rhea" id="RHEA-COMP:9684"/>
        <dbReference type="ChEBI" id="CHEBI:15377"/>
        <dbReference type="ChEBI" id="CHEBI:15378"/>
        <dbReference type="ChEBI" id="CHEBI:29985"/>
        <dbReference type="ChEBI" id="CHEBI:30616"/>
        <dbReference type="ChEBI" id="CHEBI:43474"/>
        <dbReference type="ChEBI" id="CHEBI:58359"/>
        <dbReference type="ChEBI" id="CHEBI:78520"/>
        <dbReference type="ChEBI" id="CHEBI:78521"/>
        <dbReference type="ChEBI" id="CHEBI:456216"/>
    </reaction>
</comment>
<dbReference type="GO" id="GO:0050566">
    <property type="term" value="F:asparaginyl-tRNA synthase (glutamine-hydrolyzing) activity"/>
    <property type="evidence" value="ECO:0007669"/>
    <property type="project" value="RHEA"/>
</dbReference>
<dbReference type="HOGENOM" id="CLU_105899_2_2_6"/>
<comment type="catalytic activity">
    <reaction evidence="1">
        <text>L-aspartyl-tRNA(Asn) + L-glutamine + ATP + H2O = L-asparaginyl-tRNA(Asn) + L-glutamate + ADP + phosphate + 2 H(+)</text>
        <dbReference type="Rhea" id="RHEA:14513"/>
        <dbReference type="Rhea" id="RHEA-COMP:9674"/>
        <dbReference type="Rhea" id="RHEA-COMP:9677"/>
        <dbReference type="ChEBI" id="CHEBI:15377"/>
        <dbReference type="ChEBI" id="CHEBI:15378"/>
        <dbReference type="ChEBI" id="CHEBI:29985"/>
        <dbReference type="ChEBI" id="CHEBI:30616"/>
        <dbReference type="ChEBI" id="CHEBI:43474"/>
        <dbReference type="ChEBI" id="CHEBI:58359"/>
        <dbReference type="ChEBI" id="CHEBI:78515"/>
        <dbReference type="ChEBI" id="CHEBI:78516"/>
        <dbReference type="ChEBI" id="CHEBI:456216"/>
    </reaction>
</comment>
<dbReference type="KEGG" id="tig:THII_3519"/>
<keyword evidence="1" id="KW-0067">ATP-binding</keyword>
<gene>
    <name evidence="1" type="primary">gatC</name>
    <name evidence="2" type="ORF">THII_3519</name>
</gene>
<dbReference type="AlphaFoldDB" id="A0A090BW15"/>
<keyword evidence="3" id="KW-1185">Reference proteome</keyword>
<dbReference type="NCBIfam" id="TIGR00135">
    <property type="entry name" value="gatC"/>
    <property type="match status" value="1"/>
</dbReference>
<dbReference type="Pfam" id="PF02686">
    <property type="entry name" value="GatC"/>
    <property type="match status" value="1"/>
</dbReference>
<name>A0A090BW15_9GAMM</name>
<comment type="subunit">
    <text evidence="1">Heterotrimer of A, B and C subunits.</text>
</comment>
<dbReference type="GO" id="GO:0050567">
    <property type="term" value="F:glutaminyl-tRNA synthase (glutamine-hydrolyzing) activity"/>
    <property type="evidence" value="ECO:0007669"/>
    <property type="project" value="UniProtKB-UniRule"/>
</dbReference>
<dbReference type="HAMAP" id="MF_00122">
    <property type="entry name" value="GatC"/>
    <property type="match status" value="1"/>
</dbReference>
<dbReference type="SUPFAM" id="SSF141000">
    <property type="entry name" value="Glu-tRNAGln amidotransferase C subunit"/>
    <property type="match status" value="1"/>
</dbReference>
<evidence type="ECO:0000313" key="3">
    <source>
        <dbReference type="Proteomes" id="UP000031623"/>
    </source>
</evidence>